<dbReference type="EMBL" id="BAABLK010000004">
    <property type="protein sequence ID" value="GAA5225607.1"/>
    <property type="molecule type" value="Genomic_DNA"/>
</dbReference>
<evidence type="ECO:0000313" key="2">
    <source>
        <dbReference type="EMBL" id="GAA5225607.1"/>
    </source>
</evidence>
<sequence length="61" mass="6323">MKDSRAKTLEHHCGVASSPKAAQPAAPKTSVAKVQLTGGGNPVSGSMHTGKTGWMSSKYLR</sequence>
<feature type="region of interest" description="Disordered" evidence="1">
    <location>
        <begin position="1"/>
        <end position="61"/>
    </location>
</feature>
<evidence type="ECO:0000313" key="3">
    <source>
        <dbReference type="Proteomes" id="UP001501257"/>
    </source>
</evidence>
<dbReference type="Proteomes" id="UP001501257">
    <property type="component" value="Unassembled WGS sequence"/>
</dbReference>
<protein>
    <submittedName>
        <fullName evidence="2">Uncharacterized protein</fullName>
    </submittedName>
</protein>
<keyword evidence="3" id="KW-1185">Reference proteome</keyword>
<reference evidence="3" key="1">
    <citation type="journal article" date="2019" name="Int. J. Syst. Evol. Microbiol.">
        <title>The Global Catalogue of Microorganisms (GCM) 10K type strain sequencing project: providing services to taxonomists for standard genome sequencing and annotation.</title>
        <authorList>
            <consortium name="The Broad Institute Genomics Platform"/>
            <consortium name="The Broad Institute Genome Sequencing Center for Infectious Disease"/>
            <person name="Wu L."/>
            <person name="Ma J."/>
        </authorList>
    </citation>
    <scope>NUCLEOTIDE SEQUENCE [LARGE SCALE GENOMIC DNA]</scope>
    <source>
        <strain evidence="3">JCM 18952</strain>
    </source>
</reference>
<comment type="caution">
    <text evidence="2">The sequence shown here is derived from an EMBL/GenBank/DDBJ whole genome shotgun (WGS) entry which is preliminary data.</text>
</comment>
<name>A0ABP9TIJ2_9MICC</name>
<feature type="compositionally biased region" description="Low complexity" evidence="1">
    <location>
        <begin position="16"/>
        <end position="28"/>
    </location>
</feature>
<feature type="compositionally biased region" description="Basic and acidic residues" evidence="1">
    <location>
        <begin position="1"/>
        <end position="13"/>
    </location>
</feature>
<proteinExistence type="predicted"/>
<gene>
    <name evidence="2" type="ORF">GCM10025778_01370</name>
</gene>
<evidence type="ECO:0000256" key="1">
    <source>
        <dbReference type="SAM" id="MobiDB-lite"/>
    </source>
</evidence>
<accession>A0ABP9TIJ2</accession>
<organism evidence="2 3">
    <name type="scientific">Paeniglutamicibacter antarcticus</name>
    <dbReference type="NCBI Taxonomy" id="494023"/>
    <lineage>
        <taxon>Bacteria</taxon>
        <taxon>Bacillati</taxon>
        <taxon>Actinomycetota</taxon>
        <taxon>Actinomycetes</taxon>
        <taxon>Micrococcales</taxon>
        <taxon>Micrococcaceae</taxon>
        <taxon>Paeniglutamicibacter</taxon>
    </lineage>
</organism>